<feature type="region of interest" description="Disordered" evidence="2">
    <location>
        <begin position="217"/>
        <end position="241"/>
    </location>
</feature>
<dbReference type="FunCoup" id="A0A6N7EV81">
    <property type="interactions" value="69"/>
</dbReference>
<dbReference type="PANTHER" id="PTHR36842">
    <property type="entry name" value="PROTEIN TOLB HOMOLOG"/>
    <property type="match status" value="1"/>
</dbReference>
<sequence>MYRSDCQNQHIMHQFAGVFSSRAKPLVKAICLLSGLACTMTIYAQEVTPVSVNSAGEQAASGSYWPAISADGRYVAFVSDADNLVVGDTNGDDDIFVHDRETGETTRVSVGSAGEQANSQFSAPAISGDGRYVAFISGADNLVAGDTNNLSDIFVHDRETGETNRVSVGSAGTQATSGSYSPAISADGRYVAFESWADNLVAGDTNNESDIFVHDRETDETTRVSVSSAGTQANGGSESPAISADGRYVAFESWVDNLVAGDTNNRTDIFVHDRETGETTRVSVGSAGEQANSQFSAPAISGDGRYVAFVSSADNLVAGDTTNNNWDVFVRNLETGEIKRITADIPYEEEISSAVYYRVSLSADGRYIAYSPEYQACDFLGCGPSFYGIYIYDQETGQTEVIAALLDENNEFGNSWPYNGSGFPSLSADGQTVAFGSSATNLVPNDTNEAFDIFVAELGETISNISGTWYDRNQSG</sequence>
<dbReference type="Proteomes" id="UP000471298">
    <property type="component" value="Unassembled WGS sequence"/>
</dbReference>
<evidence type="ECO:0000256" key="2">
    <source>
        <dbReference type="SAM" id="MobiDB-lite"/>
    </source>
</evidence>
<evidence type="ECO:0008006" key="6">
    <source>
        <dbReference type="Google" id="ProtNLM"/>
    </source>
</evidence>
<feature type="chain" id="PRO_5026697193" description="WD40 repeat protein" evidence="3">
    <location>
        <begin position="45"/>
        <end position="476"/>
    </location>
</feature>
<feature type="signal peptide" evidence="3">
    <location>
        <begin position="1"/>
        <end position="44"/>
    </location>
</feature>
<keyword evidence="5" id="KW-1185">Reference proteome</keyword>
<evidence type="ECO:0000256" key="3">
    <source>
        <dbReference type="SAM" id="SignalP"/>
    </source>
</evidence>
<gene>
    <name evidence="4" type="ORF">GCU85_01660</name>
</gene>
<evidence type="ECO:0000313" key="5">
    <source>
        <dbReference type="Proteomes" id="UP000471298"/>
    </source>
</evidence>
<dbReference type="Pfam" id="PF07676">
    <property type="entry name" value="PD40"/>
    <property type="match status" value="5"/>
</dbReference>
<dbReference type="RefSeq" id="WP_152808700.1">
    <property type="nucleotide sequence ID" value="NZ_WHNW01000002.1"/>
</dbReference>
<reference evidence="4 5" key="1">
    <citation type="submission" date="2019-10" db="EMBL/GenBank/DDBJ databases">
        <title>Cardiobacteriales fam. a chemoheterotrophic member of the order Cardiobacteriales, and proposal of Cardiobacteriales fam. nov.</title>
        <authorList>
            <person name="Wang C."/>
        </authorList>
    </citation>
    <scope>NUCLEOTIDE SEQUENCE [LARGE SCALE GENOMIC DNA]</scope>
    <source>
        <strain evidence="4 5">ML27</strain>
    </source>
</reference>
<name>A0A6N7EV81_9GAMM</name>
<dbReference type="InterPro" id="IPR011042">
    <property type="entry name" value="6-blade_b-propeller_TolB-like"/>
</dbReference>
<dbReference type="EMBL" id="WHNW01000002">
    <property type="protein sequence ID" value="MPV85440.1"/>
    <property type="molecule type" value="Genomic_DNA"/>
</dbReference>
<comment type="caution">
    <text evidence="4">The sequence shown here is derived from an EMBL/GenBank/DDBJ whole genome shotgun (WGS) entry which is preliminary data.</text>
</comment>
<dbReference type="AlphaFoldDB" id="A0A6N7EV81"/>
<dbReference type="SUPFAM" id="SSF82171">
    <property type="entry name" value="DPP6 N-terminal domain-like"/>
    <property type="match status" value="1"/>
</dbReference>
<dbReference type="InParanoid" id="A0A6N7EV81"/>
<accession>A0A6N7EV81</accession>
<protein>
    <recommendedName>
        <fullName evidence="6">WD40 repeat protein</fullName>
    </recommendedName>
</protein>
<comment type="similarity">
    <text evidence="1">Belongs to the TolB family.</text>
</comment>
<evidence type="ECO:0000313" key="4">
    <source>
        <dbReference type="EMBL" id="MPV85440.1"/>
    </source>
</evidence>
<evidence type="ECO:0000256" key="1">
    <source>
        <dbReference type="ARBA" id="ARBA00009820"/>
    </source>
</evidence>
<keyword evidence="3" id="KW-0732">Signal</keyword>
<organism evidence="4 5">
    <name type="scientific">Ostreibacterium oceani</name>
    <dbReference type="NCBI Taxonomy" id="2654998"/>
    <lineage>
        <taxon>Bacteria</taxon>
        <taxon>Pseudomonadati</taxon>
        <taxon>Pseudomonadota</taxon>
        <taxon>Gammaproteobacteria</taxon>
        <taxon>Cardiobacteriales</taxon>
        <taxon>Ostreibacteriaceae</taxon>
        <taxon>Ostreibacterium</taxon>
    </lineage>
</organism>
<dbReference type="InterPro" id="IPR011659">
    <property type="entry name" value="WD40"/>
</dbReference>
<proteinExistence type="inferred from homology"/>
<dbReference type="Gene3D" id="2.120.10.30">
    <property type="entry name" value="TolB, C-terminal domain"/>
    <property type="match status" value="2"/>
</dbReference>
<feature type="compositionally biased region" description="Polar residues" evidence="2">
    <location>
        <begin position="223"/>
        <end position="237"/>
    </location>
</feature>